<protein>
    <submittedName>
        <fullName evidence="1">Uncharacterized protein</fullName>
    </submittedName>
</protein>
<dbReference type="AlphaFoldDB" id="A0A224YRG7"/>
<dbReference type="EMBL" id="GFPF01009051">
    <property type="protein sequence ID" value="MAA20197.1"/>
    <property type="molecule type" value="Transcribed_RNA"/>
</dbReference>
<reference evidence="1" key="1">
    <citation type="journal article" date="2017" name="Parasit. Vectors">
        <title>Sialotranscriptomics of Rhipicephalus zambeziensis reveals intricate expression profiles of secretory proteins and suggests tight temporal transcriptional regulation during blood-feeding.</title>
        <authorList>
            <person name="de Castro M.H."/>
            <person name="de Klerk D."/>
            <person name="Pienaar R."/>
            <person name="Rees D.J.G."/>
            <person name="Mans B.J."/>
        </authorList>
    </citation>
    <scope>NUCLEOTIDE SEQUENCE</scope>
    <source>
        <tissue evidence="1">Salivary glands</tissue>
    </source>
</reference>
<proteinExistence type="predicted"/>
<name>A0A224YRG7_9ACAR</name>
<accession>A0A224YRG7</accession>
<evidence type="ECO:0000313" key="1">
    <source>
        <dbReference type="EMBL" id="MAA20197.1"/>
    </source>
</evidence>
<sequence>MTWSTRTEIGRTCAPQTCKFFAMVGVSSYSRPRSGSLIWMDCALPGSFEGTKLLHGDSRYSCKSWMLSLLSVAGLAEQQYSAAATRAREVIERTFGVLGRTLPIRPAWY</sequence>
<organism evidence="1">
    <name type="scientific">Rhipicephalus zambeziensis</name>
    <dbReference type="NCBI Taxonomy" id="60191"/>
    <lineage>
        <taxon>Eukaryota</taxon>
        <taxon>Metazoa</taxon>
        <taxon>Ecdysozoa</taxon>
        <taxon>Arthropoda</taxon>
        <taxon>Chelicerata</taxon>
        <taxon>Arachnida</taxon>
        <taxon>Acari</taxon>
        <taxon>Parasitiformes</taxon>
        <taxon>Ixodida</taxon>
        <taxon>Ixodoidea</taxon>
        <taxon>Ixodidae</taxon>
        <taxon>Rhipicephalinae</taxon>
        <taxon>Rhipicephalus</taxon>
        <taxon>Rhipicephalus</taxon>
    </lineage>
</organism>